<comment type="caution">
    <text evidence="1">The sequence shown here is derived from an EMBL/GenBank/DDBJ whole genome shotgun (WGS) entry which is preliminary data.</text>
</comment>
<dbReference type="Proteomes" id="UP000015453">
    <property type="component" value="Unassembled WGS sequence"/>
</dbReference>
<protein>
    <submittedName>
        <fullName evidence="1">Uncharacterized protein</fullName>
    </submittedName>
</protein>
<evidence type="ECO:0000313" key="1">
    <source>
        <dbReference type="EMBL" id="EPS64184.1"/>
    </source>
</evidence>
<dbReference type="EMBL" id="AUSU01004997">
    <property type="protein sequence ID" value="EPS64184.1"/>
    <property type="molecule type" value="Genomic_DNA"/>
</dbReference>
<keyword evidence="2" id="KW-1185">Reference proteome</keyword>
<proteinExistence type="predicted"/>
<dbReference type="OrthoDB" id="774308at2759"/>
<dbReference type="AlphaFoldDB" id="S8CB68"/>
<name>S8CB68_9LAMI</name>
<feature type="non-terminal residue" evidence="1">
    <location>
        <position position="1"/>
    </location>
</feature>
<feature type="non-terminal residue" evidence="1">
    <location>
        <position position="230"/>
    </location>
</feature>
<evidence type="ECO:0000313" key="2">
    <source>
        <dbReference type="Proteomes" id="UP000015453"/>
    </source>
</evidence>
<gene>
    <name evidence="1" type="ORF">M569_10599</name>
</gene>
<accession>S8CB68</accession>
<reference evidence="1 2" key="1">
    <citation type="journal article" date="2013" name="BMC Genomics">
        <title>The miniature genome of a carnivorous plant Genlisea aurea contains a low number of genes and short non-coding sequences.</title>
        <authorList>
            <person name="Leushkin E.V."/>
            <person name="Sutormin R.A."/>
            <person name="Nabieva E.R."/>
            <person name="Penin A.A."/>
            <person name="Kondrashov A.S."/>
            <person name="Logacheva M.D."/>
        </authorList>
    </citation>
    <scope>NUCLEOTIDE SEQUENCE [LARGE SCALE GENOMIC DNA]</scope>
</reference>
<sequence>YSEGNPLSRPTQALYQEPILQIQSGGNTRISPSQTDMDSNSIKIQVQEPGYVLSGQFDQSHPQMHHPQQFIPAGNQFIPAGPMSIASYYSVYPPQQQHQHMMEPQYPFYFMPSRPSQGYNIPQQQPTYSELAPSATSTRPQIPSNAHHVAYGGPPTKSELGSGVAAAAAPQLVQLPSGQHQTPQYVGFGQISGNPTSAFATYEFADPSHAPMYYSSQPLQPQLAAHYQTM</sequence>
<organism evidence="1 2">
    <name type="scientific">Genlisea aurea</name>
    <dbReference type="NCBI Taxonomy" id="192259"/>
    <lineage>
        <taxon>Eukaryota</taxon>
        <taxon>Viridiplantae</taxon>
        <taxon>Streptophyta</taxon>
        <taxon>Embryophyta</taxon>
        <taxon>Tracheophyta</taxon>
        <taxon>Spermatophyta</taxon>
        <taxon>Magnoliopsida</taxon>
        <taxon>eudicotyledons</taxon>
        <taxon>Gunneridae</taxon>
        <taxon>Pentapetalae</taxon>
        <taxon>asterids</taxon>
        <taxon>lamiids</taxon>
        <taxon>Lamiales</taxon>
        <taxon>Lentibulariaceae</taxon>
        <taxon>Genlisea</taxon>
    </lineage>
</organism>